<keyword evidence="6 7" id="KW-0472">Membrane</keyword>
<keyword evidence="7" id="KW-0407">Ion channel</keyword>
<keyword evidence="12" id="KW-1185">Reference proteome</keyword>
<accession>A0A369QBL6</accession>
<feature type="compositionally biased region" description="Basic and acidic residues" evidence="8">
    <location>
        <begin position="451"/>
        <end position="463"/>
    </location>
</feature>
<dbReference type="PANTHER" id="PTHR30221">
    <property type="entry name" value="SMALL-CONDUCTANCE MECHANOSENSITIVE CHANNEL"/>
    <property type="match status" value="1"/>
</dbReference>
<gene>
    <name evidence="11" type="ORF">HME9302_02182</name>
</gene>
<evidence type="ECO:0000256" key="7">
    <source>
        <dbReference type="RuleBase" id="RU369025"/>
    </source>
</evidence>
<dbReference type="Proteomes" id="UP000253727">
    <property type="component" value="Unassembled WGS sequence"/>
</dbReference>
<dbReference type="InterPro" id="IPR011066">
    <property type="entry name" value="MscS_channel_C_sf"/>
</dbReference>
<dbReference type="Gene3D" id="1.10.287.1260">
    <property type="match status" value="1"/>
</dbReference>
<evidence type="ECO:0000256" key="3">
    <source>
        <dbReference type="ARBA" id="ARBA00022475"/>
    </source>
</evidence>
<keyword evidence="9" id="KW-0732">Signal</keyword>
<keyword evidence="7" id="KW-0997">Cell inner membrane</keyword>
<evidence type="ECO:0000259" key="10">
    <source>
        <dbReference type="PROSITE" id="PS50914"/>
    </source>
</evidence>
<dbReference type="Gene3D" id="3.30.70.100">
    <property type="match status" value="1"/>
</dbReference>
<feature type="signal peptide" evidence="9">
    <location>
        <begin position="1"/>
        <end position="31"/>
    </location>
</feature>
<proteinExistence type="inferred from homology"/>
<keyword evidence="4 7" id="KW-0812">Transmembrane</keyword>
<feature type="region of interest" description="Disordered" evidence="8">
    <location>
        <begin position="416"/>
        <end position="477"/>
    </location>
</feature>
<protein>
    <recommendedName>
        <fullName evidence="7">Small-conductance mechanosensitive channel</fullName>
    </recommendedName>
</protein>
<dbReference type="Gene3D" id="3.30.1340.30">
    <property type="match status" value="1"/>
</dbReference>
<dbReference type="PROSITE" id="PS50914">
    <property type="entry name" value="BON"/>
    <property type="match status" value="1"/>
</dbReference>
<dbReference type="SUPFAM" id="SSF50182">
    <property type="entry name" value="Sm-like ribonucleoproteins"/>
    <property type="match status" value="1"/>
</dbReference>
<comment type="similarity">
    <text evidence="2 7">Belongs to the MscS (TC 1.A.23) family.</text>
</comment>
<comment type="subcellular location">
    <subcellularLocation>
        <location evidence="7">Cell inner membrane</location>
        <topology evidence="7">Multi-pass membrane protein</topology>
    </subcellularLocation>
    <subcellularLocation>
        <location evidence="1">Cell membrane</location>
        <topology evidence="1">Multi-pass membrane protein</topology>
    </subcellularLocation>
</comment>
<keyword evidence="7" id="KW-0813">Transport</keyword>
<dbReference type="InterPro" id="IPR010920">
    <property type="entry name" value="LSM_dom_sf"/>
</dbReference>
<evidence type="ECO:0000256" key="8">
    <source>
        <dbReference type="SAM" id="MobiDB-lite"/>
    </source>
</evidence>
<dbReference type="GO" id="GO:0005886">
    <property type="term" value="C:plasma membrane"/>
    <property type="evidence" value="ECO:0007669"/>
    <property type="project" value="UniProtKB-SubCell"/>
</dbReference>
<feature type="domain" description="BON" evidence="10">
    <location>
        <begin position="62"/>
        <end position="128"/>
    </location>
</feature>
<evidence type="ECO:0000256" key="1">
    <source>
        <dbReference type="ARBA" id="ARBA00004651"/>
    </source>
</evidence>
<dbReference type="InterPro" id="IPR023408">
    <property type="entry name" value="MscS_beta-dom_sf"/>
</dbReference>
<dbReference type="InterPro" id="IPR049278">
    <property type="entry name" value="MS_channel_C"/>
</dbReference>
<feature type="region of interest" description="Disordered" evidence="8">
    <location>
        <begin position="40"/>
        <end position="60"/>
    </location>
</feature>
<feature type="transmembrane region" description="Helical" evidence="7">
    <location>
        <begin position="150"/>
        <end position="174"/>
    </location>
</feature>
<dbReference type="Pfam" id="PF00924">
    <property type="entry name" value="MS_channel_2nd"/>
    <property type="match status" value="1"/>
</dbReference>
<dbReference type="InterPro" id="IPR045275">
    <property type="entry name" value="MscS_archaea/bacteria_type"/>
</dbReference>
<dbReference type="SUPFAM" id="SSF82689">
    <property type="entry name" value="Mechanosensitive channel protein MscS (YggB), C-terminal domain"/>
    <property type="match status" value="1"/>
</dbReference>
<keyword evidence="3" id="KW-1003">Cell membrane</keyword>
<dbReference type="Pfam" id="PF21082">
    <property type="entry name" value="MS_channel_3rd"/>
    <property type="match status" value="1"/>
</dbReference>
<keyword evidence="5 7" id="KW-1133">Transmembrane helix</keyword>
<organism evidence="11 12">
    <name type="scientific">Alteripontixanthobacter maritimus</name>
    <dbReference type="NCBI Taxonomy" id="2161824"/>
    <lineage>
        <taxon>Bacteria</taxon>
        <taxon>Pseudomonadati</taxon>
        <taxon>Pseudomonadota</taxon>
        <taxon>Alphaproteobacteria</taxon>
        <taxon>Sphingomonadales</taxon>
        <taxon>Erythrobacteraceae</taxon>
        <taxon>Alteripontixanthobacter</taxon>
    </lineage>
</organism>
<name>A0A369QBL6_9SPHN</name>
<evidence type="ECO:0000256" key="9">
    <source>
        <dbReference type="SAM" id="SignalP"/>
    </source>
</evidence>
<evidence type="ECO:0000256" key="5">
    <source>
        <dbReference type="ARBA" id="ARBA00022989"/>
    </source>
</evidence>
<dbReference type="Gene3D" id="2.30.30.60">
    <property type="match status" value="1"/>
</dbReference>
<dbReference type="PANTHER" id="PTHR30221:SF1">
    <property type="entry name" value="SMALL-CONDUCTANCE MECHANOSENSITIVE CHANNEL"/>
    <property type="match status" value="1"/>
</dbReference>
<feature type="transmembrane region" description="Helical" evidence="7">
    <location>
        <begin position="214"/>
        <end position="235"/>
    </location>
</feature>
<feature type="chain" id="PRO_5017025888" description="Small-conductance mechanosensitive channel" evidence="9">
    <location>
        <begin position="32"/>
        <end position="477"/>
    </location>
</feature>
<evidence type="ECO:0000313" key="11">
    <source>
        <dbReference type="EMBL" id="RDC60965.1"/>
    </source>
</evidence>
<sequence>MTRDIGTAAHTWLAALLIALSALLFVAPASAAMLPSLDTEVAEPAPENEPAAQIDDTQDAGADRRIANRIEDIFAALPAFADTTVTVDGGVVTLAGTVPDDTDIERGAEIAGRVAGVVTVENQLERNVSVDDGLASLGGLRDMAESFLEMLPLIALAAGVAFAIGLIGYLIAGLTGLWRRIAPNSFLAELLASAIRFVFIVGGIVIALDMIGASALLGAVLGGAGVIGLALGFALRDTVENYVASLMLSLRQPFRANDHVLIDDMEGRIIRLTSRATVMMTLDGNHLRIPNSTVFKAVILNYTRNPQRRFEFDLGVDADDDPRAARKVGKAALDALPFILRDPPSEARIIEVGDSNIVIRFLAWIDQSQADFFKAKTRAIPAVKDALEGAGFGLPEPIYRLRFDERTMPLPFETIEKAKPKKGDPEPAREKAAHADVTVTEADEDVAPQDEVARMVDRERSAQSDENDLLDEGRPVE</sequence>
<feature type="compositionally biased region" description="Basic and acidic residues" evidence="8">
    <location>
        <begin position="416"/>
        <end position="434"/>
    </location>
</feature>
<evidence type="ECO:0000313" key="12">
    <source>
        <dbReference type="Proteomes" id="UP000253727"/>
    </source>
</evidence>
<evidence type="ECO:0000256" key="4">
    <source>
        <dbReference type="ARBA" id="ARBA00022692"/>
    </source>
</evidence>
<dbReference type="RefSeq" id="WP_115367016.1">
    <property type="nucleotide sequence ID" value="NZ_QBKA01000002.1"/>
</dbReference>
<comment type="function">
    <text evidence="7">Mechanosensitive channel that participates in the regulation of osmotic pressure changes within the cell, opening in response to stretch forces in the membrane lipid bilayer, without the need for other proteins. Contributes to normal resistance to hypoosmotic shock. Forms an ion channel of 1.0 nanosiemens conductance with a slight preference for anions.</text>
</comment>
<comment type="caution">
    <text evidence="11">The sequence shown here is derived from an EMBL/GenBank/DDBJ whole genome shotgun (WGS) entry which is preliminary data.</text>
</comment>
<dbReference type="GO" id="GO:0008381">
    <property type="term" value="F:mechanosensitive monoatomic ion channel activity"/>
    <property type="evidence" value="ECO:0007669"/>
    <property type="project" value="InterPro"/>
</dbReference>
<feature type="transmembrane region" description="Helical" evidence="7">
    <location>
        <begin position="186"/>
        <end position="208"/>
    </location>
</feature>
<dbReference type="InterPro" id="IPR006685">
    <property type="entry name" value="MscS_channel_2nd"/>
</dbReference>
<dbReference type="InterPro" id="IPR007055">
    <property type="entry name" value="BON_dom"/>
</dbReference>
<dbReference type="Pfam" id="PF04972">
    <property type="entry name" value="BON"/>
    <property type="match status" value="1"/>
</dbReference>
<dbReference type="AlphaFoldDB" id="A0A369QBL6"/>
<feature type="compositionally biased region" description="Low complexity" evidence="8">
    <location>
        <begin position="42"/>
        <end position="52"/>
    </location>
</feature>
<comment type="subunit">
    <text evidence="7">Homoheptamer.</text>
</comment>
<comment type="caution">
    <text evidence="7">Lacks conserved residue(s) required for the propagation of feature annotation.</text>
</comment>
<dbReference type="EMBL" id="QBKA01000002">
    <property type="protein sequence ID" value="RDC60965.1"/>
    <property type="molecule type" value="Genomic_DNA"/>
</dbReference>
<dbReference type="OrthoDB" id="9793781at2"/>
<evidence type="ECO:0000256" key="6">
    <source>
        <dbReference type="ARBA" id="ARBA00023136"/>
    </source>
</evidence>
<reference evidence="11 12" key="1">
    <citation type="submission" date="2018-04" db="EMBL/GenBank/DDBJ databases">
        <title>Altererythrobacter sp. HME9302 genome sequencing and assembly.</title>
        <authorList>
            <person name="Kang H."/>
            <person name="Kim H."/>
            <person name="Joh K."/>
        </authorList>
    </citation>
    <scope>NUCLEOTIDE SEQUENCE [LARGE SCALE GENOMIC DNA]</scope>
    <source>
        <strain evidence="11 12">HME9302</strain>
    </source>
</reference>
<keyword evidence="7" id="KW-0406">Ion transport</keyword>
<evidence type="ECO:0000256" key="2">
    <source>
        <dbReference type="ARBA" id="ARBA00008017"/>
    </source>
</evidence>